<dbReference type="KEGG" id="scac:106088292"/>
<keyword evidence="1" id="KW-0472">Membrane</keyword>
<dbReference type="GO" id="GO:0005615">
    <property type="term" value="C:extracellular space"/>
    <property type="evidence" value="ECO:0007669"/>
    <property type="project" value="TreeGrafter"/>
</dbReference>
<protein>
    <recommendedName>
        <fullName evidence="4">DUF229 domain-containing protein</fullName>
    </recommendedName>
</protein>
<gene>
    <name evidence="2" type="primary">106088292</name>
</gene>
<dbReference type="FunFam" id="3.40.720.10:FF:000017">
    <property type="entry name" value="Predicted protein"/>
    <property type="match status" value="1"/>
</dbReference>
<dbReference type="EnsemblMetazoa" id="SCAU013323-RC">
    <property type="protein sequence ID" value="SCAU013323-PC"/>
    <property type="gene ID" value="SCAU013323"/>
</dbReference>
<feature type="transmembrane region" description="Helical" evidence="1">
    <location>
        <begin position="12"/>
        <end position="29"/>
    </location>
</feature>
<evidence type="ECO:0000313" key="2">
    <source>
        <dbReference type="EnsemblMetazoa" id="SCAU013323-PC"/>
    </source>
</evidence>
<dbReference type="Proteomes" id="UP000095300">
    <property type="component" value="Unassembled WGS sequence"/>
</dbReference>
<dbReference type="CDD" id="cd16021">
    <property type="entry name" value="ALP_like"/>
    <property type="match status" value="1"/>
</dbReference>
<proteinExistence type="predicted"/>
<dbReference type="PANTHER" id="PTHR10974:SF73">
    <property type="entry name" value="FI21235P1"/>
    <property type="match status" value="1"/>
</dbReference>
<sequence>MRLRPRLRYNYIKLVVLLMSCGAGLYYYIASTANTLDKQSQIIIMERSIRSVANQGECRMPDLPLDNPEIMKFYKEVNKVDCGKPTDDWVMCEKSICFVKPEVLALHGDVNCFYTDIIRKNDFKSRYGKSLRTSEPYVLQESDFVKVFCTASDGSSWFGMAFGIRDGVEKSIKHKPIPPPLDNANPINVLDPSNDLPSYFNVLMFGFDSLSRNAFIRKLPKTYEYLTKKLGAKILTSYNIVGDGTPQALVPILTGYTELELPETRRRVSNAIAVDKAYPLIWKDYEEQGYITSFNEDIPNAGTFTYRMKGFDQQPVHHYLRTYYVEVDNILSSSSAFCAGHTPGHMIMLDYTKNFMAKYSDTPRFVFSFHGELSHDSINMIEAADDDVVAWFEDLQHKNLLDNTILIFMADHGNRFSEVRSTLQGKQEERLPFFSFTFPESFKKRFPREYQNFVENSDRLTTPFDIHATLKHILDLQKVTNNNDAFYDNEDIKTSPKQHFNIQVSDLAKNRAISLFDIIPKNRSCAEAYIEPHWCACLNWQQLNVSIETGPLLKAAGSIIATINTATENFREYCEPLQLKQINWAMRLTPHSALLAFKRNADVDGYMAEMGDNTHTSEVVYQLQIMVSPGDSLFEASVYHNLETLSMHTKLTEVSRVNKYGSQANCIYERNPELQDKKESDQSSRNRLYFIYIYCF</sequence>
<keyword evidence="1" id="KW-0812">Transmembrane</keyword>
<organism evidence="2 3">
    <name type="scientific">Stomoxys calcitrans</name>
    <name type="common">Stable fly</name>
    <name type="synonym">Conops calcitrans</name>
    <dbReference type="NCBI Taxonomy" id="35570"/>
    <lineage>
        <taxon>Eukaryota</taxon>
        <taxon>Metazoa</taxon>
        <taxon>Ecdysozoa</taxon>
        <taxon>Arthropoda</taxon>
        <taxon>Hexapoda</taxon>
        <taxon>Insecta</taxon>
        <taxon>Pterygota</taxon>
        <taxon>Neoptera</taxon>
        <taxon>Endopterygota</taxon>
        <taxon>Diptera</taxon>
        <taxon>Brachycera</taxon>
        <taxon>Muscomorpha</taxon>
        <taxon>Muscoidea</taxon>
        <taxon>Muscidae</taxon>
        <taxon>Stomoxys</taxon>
    </lineage>
</organism>
<keyword evidence="3" id="KW-1185">Reference proteome</keyword>
<dbReference type="Pfam" id="PF02995">
    <property type="entry name" value="DUF229"/>
    <property type="match status" value="1"/>
</dbReference>
<keyword evidence="1" id="KW-1133">Transmembrane helix</keyword>
<dbReference type="Gene3D" id="3.40.720.10">
    <property type="entry name" value="Alkaline Phosphatase, subunit A"/>
    <property type="match status" value="1"/>
</dbReference>
<dbReference type="SUPFAM" id="SSF53649">
    <property type="entry name" value="Alkaline phosphatase-like"/>
    <property type="match status" value="1"/>
</dbReference>
<name>A0A1I8Q2N3_STOCA</name>
<dbReference type="VEuPathDB" id="VectorBase:SCAU013323"/>
<dbReference type="STRING" id="35570.A0A1I8Q2N3"/>
<reference evidence="2" key="1">
    <citation type="submission" date="2020-05" db="UniProtKB">
        <authorList>
            <consortium name="EnsemblMetazoa"/>
        </authorList>
    </citation>
    <scope>IDENTIFICATION</scope>
    <source>
        <strain evidence="2">USDA</strain>
    </source>
</reference>
<evidence type="ECO:0000313" key="3">
    <source>
        <dbReference type="Proteomes" id="UP000095300"/>
    </source>
</evidence>
<evidence type="ECO:0000256" key="1">
    <source>
        <dbReference type="SAM" id="Phobius"/>
    </source>
</evidence>
<dbReference type="AlphaFoldDB" id="A0A1I8Q2N3"/>
<dbReference type="InterPro" id="IPR017850">
    <property type="entry name" value="Alkaline_phosphatase_core_sf"/>
</dbReference>
<dbReference type="OrthoDB" id="413313at2759"/>
<accession>A0A1I8Q2N3</accession>
<dbReference type="PANTHER" id="PTHR10974">
    <property type="entry name" value="FI08016P-RELATED"/>
    <property type="match status" value="1"/>
</dbReference>
<evidence type="ECO:0008006" key="4">
    <source>
        <dbReference type="Google" id="ProtNLM"/>
    </source>
</evidence>
<dbReference type="InterPro" id="IPR004245">
    <property type="entry name" value="DUF229"/>
</dbReference>